<dbReference type="CDD" id="cd04301">
    <property type="entry name" value="NAT_SF"/>
    <property type="match status" value="1"/>
</dbReference>
<organism evidence="2 3">
    <name type="scientific">Tessaracoccus antarcticus</name>
    <dbReference type="NCBI Taxonomy" id="2479848"/>
    <lineage>
        <taxon>Bacteria</taxon>
        <taxon>Bacillati</taxon>
        <taxon>Actinomycetota</taxon>
        <taxon>Actinomycetes</taxon>
        <taxon>Propionibacteriales</taxon>
        <taxon>Propionibacteriaceae</taxon>
        <taxon>Tessaracoccus</taxon>
    </lineage>
</organism>
<keyword evidence="3" id="KW-1185">Reference proteome</keyword>
<proteinExistence type="predicted"/>
<evidence type="ECO:0000313" key="3">
    <source>
        <dbReference type="Proteomes" id="UP000275256"/>
    </source>
</evidence>
<gene>
    <name evidence="2" type="ORF">EAX62_06665</name>
</gene>
<sequence length="173" mass="18743">MSGEDSECMERKKVYVARDLSNLRVVDFPLWKIQTLAQLGDEAFAAKMLVASAGDPFDTSTPESALGDLHELEEEAGAAFDPSQWVLLSDESGEIGVVLPQVSDADPRSGILSYLAVMPARRGHGLGRQLHQFGLQRLKELGAVNYRGSTDAENAAMLAIFRANSCRVDPVHG</sequence>
<dbReference type="InterPro" id="IPR000182">
    <property type="entry name" value="GNAT_dom"/>
</dbReference>
<dbReference type="EMBL" id="REFW01000001">
    <property type="protein sequence ID" value="RMB62237.1"/>
    <property type="molecule type" value="Genomic_DNA"/>
</dbReference>
<dbReference type="InterPro" id="IPR016181">
    <property type="entry name" value="Acyl_CoA_acyltransferase"/>
</dbReference>
<dbReference type="SUPFAM" id="SSF55729">
    <property type="entry name" value="Acyl-CoA N-acyltransferases (Nat)"/>
    <property type="match status" value="1"/>
</dbReference>
<dbReference type="Gene3D" id="3.40.630.30">
    <property type="match status" value="1"/>
</dbReference>
<dbReference type="PROSITE" id="PS51186">
    <property type="entry name" value="GNAT"/>
    <property type="match status" value="1"/>
</dbReference>
<dbReference type="Pfam" id="PF00583">
    <property type="entry name" value="Acetyltransf_1"/>
    <property type="match status" value="1"/>
</dbReference>
<dbReference type="Proteomes" id="UP000275256">
    <property type="component" value="Unassembled WGS sequence"/>
</dbReference>
<comment type="caution">
    <text evidence="2">The sequence shown here is derived from an EMBL/GenBank/DDBJ whole genome shotgun (WGS) entry which is preliminary data.</text>
</comment>
<dbReference type="AlphaFoldDB" id="A0A3M0GCK8"/>
<evidence type="ECO:0000313" key="2">
    <source>
        <dbReference type="EMBL" id="RMB62237.1"/>
    </source>
</evidence>
<reference evidence="2 3" key="1">
    <citation type="submission" date="2018-10" db="EMBL/GenBank/DDBJ databases">
        <title>Tessaracoccus antarcticuss sp. nov., isolated from sediment.</title>
        <authorList>
            <person name="Zhou L.Y."/>
            <person name="Du Z.J."/>
        </authorList>
    </citation>
    <scope>NUCLEOTIDE SEQUENCE [LARGE SCALE GENOMIC DNA]</scope>
    <source>
        <strain evidence="2 3">JDX10</strain>
    </source>
</reference>
<evidence type="ECO:0000259" key="1">
    <source>
        <dbReference type="PROSITE" id="PS51186"/>
    </source>
</evidence>
<keyword evidence="2" id="KW-0808">Transferase</keyword>
<name>A0A3M0GCK8_9ACTN</name>
<accession>A0A3M0GCK8</accession>
<feature type="domain" description="N-acetyltransferase" evidence="1">
    <location>
        <begin position="23"/>
        <end position="173"/>
    </location>
</feature>
<dbReference type="GO" id="GO:0016747">
    <property type="term" value="F:acyltransferase activity, transferring groups other than amino-acyl groups"/>
    <property type="evidence" value="ECO:0007669"/>
    <property type="project" value="InterPro"/>
</dbReference>
<protein>
    <submittedName>
        <fullName evidence="2">GNAT family N-acetyltransferase</fullName>
    </submittedName>
</protein>